<feature type="binding site" evidence="13">
    <location>
        <position position="328"/>
    </location>
    <ligand>
        <name>UDP-N-acetyl-alpha-D-glucosamine</name>
        <dbReference type="ChEBI" id="CHEBI:57705"/>
    </ligand>
</feature>
<dbReference type="UniPathway" id="UPA00219"/>
<keyword evidence="16" id="KW-1185">Reference proteome</keyword>
<evidence type="ECO:0000259" key="14">
    <source>
        <dbReference type="Pfam" id="PF00275"/>
    </source>
</evidence>
<keyword evidence="5 13" id="KW-0808">Transferase</keyword>
<dbReference type="GO" id="GO:0009252">
    <property type="term" value="P:peptidoglycan biosynthetic process"/>
    <property type="evidence" value="ECO:0007669"/>
    <property type="project" value="UniProtKB-UniRule"/>
</dbReference>
<comment type="catalytic activity">
    <reaction evidence="12 13">
        <text>phosphoenolpyruvate + UDP-N-acetyl-alpha-D-glucosamine = UDP-N-acetyl-3-O-(1-carboxyvinyl)-alpha-D-glucosamine + phosphate</text>
        <dbReference type="Rhea" id="RHEA:18681"/>
        <dbReference type="ChEBI" id="CHEBI:43474"/>
        <dbReference type="ChEBI" id="CHEBI:57705"/>
        <dbReference type="ChEBI" id="CHEBI:58702"/>
        <dbReference type="ChEBI" id="CHEBI:68483"/>
        <dbReference type="EC" id="2.5.1.7"/>
    </reaction>
</comment>
<dbReference type="AlphaFoldDB" id="A0A5Q0HAK0"/>
<dbReference type="PANTHER" id="PTHR43783:SF1">
    <property type="entry name" value="UDP-N-ACETYLGLUCOSAMINE 1-CARBOXYVINYLTRANSFERASE"/>
    <property type="match status" value="1"/>
</dbReference>
<dbReference type="Proteomes" id="UP000325787">
    <property type="component" value="Chromosome"/>
</dbReference>
<dbReference type="NCBIfam" id="NF006873">
    <property type="entry name" value="PRK09369.1"/>
    <property type="match status" value="1"/>
</dbReference>
<comment type="pathway">
    <text evidence="2 13">Cell wall biogenesis; peptidoglycan biosynthesis.</text>
</comment>
<evidence type="ECO:0000256" key="7">
    <source>
        <dbReference type="ARBA" id="ARBA00022984"/>
    </source>
</evidence>
<evidence type="ECO:0000256" key="8">
    <source>
        <dbReference type="ARBA" id="ARBA00023306"/>
    </source>
</evidence>
<evidence type="ECO:0000256" key="4">
    <source>
        <dbReference type="ARBA" id="ARBA00022618"/>
    </source>
</evidence>
<keyword evidence="4 13" id="KW-0132">Cell division</keyword>
<dbReference type="RefSeq" id="WP_033432774.1">
    <property type="nucleotide sequence ID" value="NZ_CP034550.1"/>
</dbReference>
<dbReference type="NCBIfam" id="TIGR01072">
    <property type="entry name" value="murA"/>
    <property type="match status" value="1"/>
</dbReference>
<dbReference type="GO" id="GO:0019277">
    <property type="term" value="P:UDP-N-acetylgalactosamine biosynthetic process"/>
    <property type="evidence" value="ECO:0007669"/>
    <property type="project" value="InterPro"/>
</dbReference>
<evidence type="ECO:0000256" key="10">
    <source>
        <dbReference type="ARBA" id="ARBA00037534"/>
    </source>
</evidence>
<keyword evidence="9 13" id="KW-0961">Cell wall biogenesis/degradation</keyword>
<feature type="domain" description="Enolpyruvate transferase" evidence="14">
    <location>
        <begin position="7"/>
        <end position="407"/>
    </location>
</feature>
<dbReference type="GO" id="GO:0008360">
    <property type="term" value="P:regulation of cell shape"/>
    <property type="evidence" value="ECO:0007669"/>
    <property type="project" value="UniProtKB-KW"/>
</dbReference>
<comment type="caution">
    <text evidence="13">Lacks conserved residue(s) required for the propagation of feature annotation.</text>
</comment>
<evidence type="ECO:0000256" key="13">
    <source>
        <dbReference type="HAMAP-Rule" id="MF_00111"/>
    </source>
</evidence>
<comment type="subcellular location">
    <subcellularLocation>
        <location evidence="1 13">Cytoplasm</location>
    </subcellularLocation>
</comment>
<dbReference type="GO" id="GO:0005737">
    <property type="term" value="C:cytoplasm"/>
    <property type="evidence" value="ECO:0007669"/>
    <property type="project" value="UniProtKB-SubCell"/>
</dbReference>
<protein>
    <recommendedName>
        <fullName evidence="13">UDP-N-acetylglucosamine 1-carboxyvinyltransferase</fullName>
        <ecNumber evidence="13">2.5.1.7</ecNumber>
    </recommendedName>
    <alternativeName>
        <fullName evidence="13">Enoylpyruvate transferase</fullName>
    </alternativeName>
    <alternativeName>
        <fullName evidence="13">UDP-N-acetylglucosamine enolpyruvyl transferase</fullName>
        <shortName evidence="13">EPT</shortName>
    </alternativeName>
</protein>
<evidence type="ECO:0000256" key="1">
    <source>
        <dbReference type="ARBA" id="ARBA00004496"/>
    </source>
</evidence>
<dbReference type="PANTHER" id="PTHR43783">
    <property type="entry name" value="UDP-N-ACETYLGLUCOSAMINE 1-CARBOXYVINYLTRANSFERASE"/>
    <property type="match status" value="1"/>
</dbReference>
<dbReference type="InterPro" id="IPR005750">
    <property type="entry name" value="UDP_GlcNAc_COvinyl_MurA"/>
</dbReference>
<organism evidence="15 16">
    <name type="scientific">Saccharothrix syringae</name>
    <name type="common">Nocardiopsis syringae</name>
    <dbReference type="NCBI Taxonomy" id="103733"/>
    <lineage>
        <taxon>Bacteria</taxon>
        <taxon>Bacillati</taxon>
        <taxon>Actinomycetota</taxon>
        <taxon>Actinomycetes</taxon>
        <taxon>Pseudonocardiales</taxon>
        <taxon>Pseudonocardiaceae</taxon>
        <taxon>Saccharothrix</taxon>
    </lineage>
</organism>
<evidence type="ECO:0000256" key="12">
    <source>
        <dbReference type="ARBA" id="ARBA00047527"/>
    </source>
</evidence>
<evidence type="ECO:0000256" key="3">
    <source>
        <dbReference type="ARBA" id="ARBA00022490"/>
    </source>
</evidence>
<comment type="function">
    <text evidence="10 13">Cell wall formation. Adds enolpyruvyl to UDP-N-acetylglucosamine.</text>
</comment>
<dbReference type="Pfam" id="PF00275">
    <property type="entry name" value="EPSP_synthase"/>
    <property type="match status" value="1"/>
</dbReference>
<dbReference type="InterPro" id="IPR050068">
    <property type="entry name" value="MurA_subfamily"/>
</dbReference>
<evidence type="ECO:0000256" key="9">
    <source>
        <dbReference type="ARBA" id="ARBA00023316"/>
    </source>
</evidence>
<dbReference type="KEGG" id="ssyi:EKG83_40970"/>
<dbReference type="EMBL" id="CP034550">
    <property type="protein sequence ID" value="QFZ22963.1"/>
    <property type="molecule type" value="Genomic_DNA"/>
</dbReference>
<accession>A0A5Q0HAK0</accession>
<evidence type="ECO:0000313" key="15">
    <source>
        <dbReference type="EMBL" id="QFZ22963.1"/>
    </source>
</evidence>
<dbReference type="SUPFAM" id="SSF55205">
    <property type="entry name" value="EPT/RTPC-like"/>
    <property type="match status" value="1"/>
</dbReference>
<comment type="similarity">
    <text evidence="11 13">Belongs to the EPSP synthase family. MurA subfamily.</text>
</comment>
<feature type="binding site" evidence="13">
    <location>
        <position position="306"/>
    </location>
    <ligand>
        <name>UDP-N-acetyl-alpha-D-glucosamine</name>
        <dbReference type="ChEBI" id="CHEBI:57705"/>
    </ligand>
</feature>
<keyword evidence="7 13" id="KW-0573">Peptidoglycan synthesis</keyword>
<dbReference type="Gene3D" id="3.65.10.10">
    <property type="entry name" value="Enolpyruvate transferase domain"/>
    <property type="match status" value="2"/>
</dbReference>
<evidence type="ECO:0000256" key="5">
    <source>
        <dbReference type="ARBA" id="ARBA00022679"/>
    </source>
</evidence>
<evidence type="ECO:0000256" key="11">
    <source>
        <dbReference type="ARBA" id="ARBA00038367"/>
    </source>
</evidence>
<name>A0A5Q0HAK0_SACSY</name>
<feature type="active site" description="Proton donor" evidence="13">
    <location>
        <position position="117"/>
    </location>
</feature>
<keyword evidence="8 13" id="KW-0131">Cell cycle</keyword>
<dbReference type="GO" id="GO:0051301">
    <property type="term" value="P:cell division"/>
    <property type="evidence" value="ECO:0007669"/>
    <property type="project" value="UniProtKB-KW"/>
</dbReference>
<sequence>MSEHFRVQGGARLVGEVDVVGAKNSVLKLMAAALLAEGTTTITNCPEILDVPLMADVLRSLGCEVTLTGDVATITTPAELNHRADSEAMGKLRASVCVLGPLVGRCKRAVVALPGGDAIGSRPLDMHQNGLRKLGAHSEIEHGCVVAEAEGLHGAQIWLDFPSVGATENILMAAVLANGTTVIDNAAREPEIVDICVMLQQMGAKIEGAGTSTLTVHGVESLRPTEHRVIGDRIVGATWAFAAAMTRGDITVRGVDPHHLDLVLEKLRTAGAEVTTLEGDAFRVVQHDRPRSVDFVTLPYPGFATDLQPFAIALSSVSEGTSMITENLFEARFRFIEEMVRLGADARTDGHHAVVRGVERLSSAPVWASDIRAGAGLVLAGLCADGVTEVYEVFHVERGYPGFVENLRNLGATVERVGG</sequence>
<dbReference type="InterPro" id="IPR036968">
    <property type="entry name" value="Enolpyruvate_Tfrase_sf"/>
</dbReference>
<feature type="binding site" evidence="13">
    <location>
        <position position="93"/>
    </location>
    <ligand>
        <name>UDP-N-acetyl-alpha-D-glucosamine</name>
        <dbReference type="ChEBI" id="CHEBI:57705"/>
    </ligand>
</feature>
<dbReference type="OrthoDB" id="9803760at2"/>
<keyword evidence="3 13" id="KW-0963">Cytoplasm</keyword>
<reference evidence="16" key="1">
    <citation type="journal article" date="2021" name="Curr. Microbiol.">
        <title>Complete genome of nocamycin-producing strain Saccharothrix syringae NRRL B-16468 reveals the biosynthetic potential for secondary metabolites.</title>
        <authorList>
            <person name="Mo X."/>
            <person name="Yang S."/>
        </authorList>
    </citation>
    <scope>NUCLEOTIDE SEQUENCE [LARGE SCALE GENOMIC DNA]</scope>
    <source>
        <strain evidence="16">ATCC 51364 / DSM 43886 / JCM 6844 / KCTC 9398 / NBRC 14523 / NRRL B-16468 / INA 2240</strain>
    </source>
</reference>
<dbReference type="CDD" id="cd01555">
    <property type="entry name" value="UdpNAET"/>
    <property type="match status" value="1"/>
</dbReference>
<dbReference type="InterPro" id="IPR013792">
    <property type="entry name" value="RNA3'P_cycl/enolpyr_Trfase_a/b"/>
</dbReference>
<evidence type="ECO:0000313" key="16">
    <source>
        <dbReference type="Proteomes" id="UP000325787"/>
    </source>
</evidence>
<feature type="binding site" evidence="13">
    <location>
        <begin position="23"/>
        <end position="24"/>
    </location>
    <ligand>
        <name>phosphoenolpyruvate</name>
        <dbReference type="ChEBI" id="CHEBI:58702"/>
    </ligand>
</feature>
<dbReference type="EC" id="2.5.1.7" evidence="13"/>
<dbReference type="GO" id="GO:0071555">
    <property type="term" value="P:cell wall organization"/>
    <property type="evidence" value="ECO:0007669"/>
    <property type="project" value="UniProtKB-KW"/>
</dbReference>
<dbReference type="GO" id="GO:0008760">
    <property type="term" value="F:UDP-N-acetylglucosamine 1-carboxyvinyltransferase activity"/>
    <property type="evidence" value="ECO:0007669"/>
    <property type="project" value="UniProtKB-UniRule"/>
</dbReference>
<dbReference type="HAMAP" id="MF_00111">
    <property type="entry name" value="MurA"/>
    <property type="match status" value="1"/>
</dbReference>
<dbReference type="InterPro" id="IPR001986">
    <property type="entry name" value="Enolpyruvate_Tfrase_dom"/>
</dbReference>
<gene>
    <name evidence="13 15" type="primary">murA</name>
    <name evidence="15" type="ORF">EKG83_40970</name>
</gene>
<keyword evidence="6 13" id="KW-0133">Cell shape</keyword>
<evidence type="ECO:0000256" key="2">
    <source>
        <dbReference type="ARBA" id="ARBA00004752"/>
    </source>
</evidence>
<evidence type="ECO:0000256" key="6">
    <source>
        <dbReference type="ARBA" id="ARBA00022960"/>
    </source>
</evidence>
<proteinExistence type="inferred from homology"/>